<organism evidence="1 2">
    <name type="scientific">Nonlabens dokdonensis</name>
    <dbReference type="NCBI Taxonomy" id="328515"/>
    <lineage>
        <taxon>Bacteria</taxon>
        <taxon>Pseudomonadati</taxon>
        <taxon>Bacteroidota</taxon>
        <taxon>Flavobacteriia</taxon>
        <taxon>Flavobacteriales</taxon>
        <taxon>Flavobacteriaceae</taxon>
        <taxon>Nonlabens</taxon>
    </lineage>
</organism>
<gene>
    <name evidence="1" type="ORF">LX97_00012</name>
</gene>
<proteinExistence type="predicted"/>
<protein>
    <submittedName>
        <fullName evidence="1">Uncharacterized protein</fullName>
    </submittedName>
</protein>
<reference evidence="1 2" key="1">
    <citation type="submission" date="2018-06" db="EMBL/GenBank/DDBJ databases">
        <title>Genomic Encyclopedia of Archaeal and Bacterial Type Strains, Phase II (KMG-II): from individual species to whole genera.</title>
        <authorList>
            <person name="Goeker M."/>
        </authorList>
    </citation>
    <scope>NUCLEOTIDE SEQUENCE [LARGE SCALE GENOMIC DNA]</scope>
    <source>
        <strain evidence="1 2">DSM 17205</strain>
    </source>
</reference>
<keyword evidence="2" id="KW-1185">Reference proteome</keyword>
<evidence type="ECO:0000313" key="1">
    <source>
        <dbReference type="EMBL" id="PZX43014.1"/>
    </source>
</evidence>
<dbReference type="RefSeq" id="WP_015360803.1">
    <property type="nucleotide sequence ID" value="NZ_QKZR01000001.1"/>
</dbReference>
<evidence type="ECO:0000313" key="2">
    <source>
        <dbReference type="Proteomes" id="UP000248584"/>
    </source>
</evidence>
<accession>A0ABX5PZ20</accession>
<dbReference type="Proteomes" id="UP000248584">
    <property type="component" value="Unassembled WGS sequence"/>
</dbReference>
<name>A0ABX5PZ20_9FLAO</name>
<sequence>MLSITYYDLSYVELFVFPKYMIAQVKNGTILEPENNDELNKIAQRHFAGKNFVYISNRVFEYNVSPMTYIETSKISNLKGMVIVTNTEIGKKTAIFESKFYSKDFMVVSTVEDAINWAVHLLEKFE</sequence>
<comment type="caution">
    <text evidence="1">The sequence shown here is derived from an EMBL/GenBank/DDBJ whole genome shotgun (WGS) entry which is preliminary data.</text>
</comment>
<dbReference type="EMBL" id="QKZR01000001">
    <property type="protein sequence ID" value="PZX43014.1"/>
    <property type="molecule type" value="Genomic_DNA"/>
</dbReference>